<keyword evidence="1" id="KW-0732">Signal</keyword>
<sequence length="83" mass="8240">MLRKKFAVLALLIAAAAVAPAAVSAAPALADGPKNEKEATVCSKLLGSVLPGLVPTKTVCKVNVDNHGGGTNVTGPGVGKMFD</sequence>
<evidence type="ECO:0000313" key="3">
    <source>
        <dbReference type="Proteomes" id="UP001206483"/>
    </source>
</evidence>
<keyword evidence="3" id="KW-1185">Reference proteome</keyword>
<organism evidence="2 3">
    <name type="scientific">Kitasatospora paracochleata</name>
    <dbReference type="NCBI Taxonomy" id="58354"/>
    <lineage>
        <taxon>Bacteria</taxon>
        <taxon>Bacillati</taxon>
        <taxon>Actinomycetota</taxon>
        <taxon>Actinomycetes</taxon>
        <taxon>Kitasatosporales</taxon>
        <taxon>Streptomycetaceae</taxon>
        <taxon>Kitasatospora</taxon>
    </lineage>
</organism>
<name>A0ABT1IYV3_9ACTN</name>
<evidence type="ECO:0000313" key="2">
    <source>
        <dbReference type="EMBL" id="MCP2310124.1"/>
    </source>
</evidence>
<proteinExistence type="predicted"/>
<feature type="chain" id="PRO_5047214831" description="Secreted protein" evidence="1">
    <location>
        <begin position="22"/>
        <end position="83"/>
    </location>
</feature>
<dbReference type="Proteomes" id="UP001206483">
    <property type="component" value="Unassembled WGS sequence"/>
</dbReference>
<dbReference type="EMBL" id="JAMZDX010000003">
    <property type="protein sequence ID" value="MCP2310124.1"/>
    <property type="molecule type" value="Genomic_DNA"/>
</dbReference>
<reference evidence="2 3" key="1">
    <citation type="submission" date="2022-06" db="EMBL/GenBank/DDBJ databases">
        <title>Sequencing the genomes of 1000 actinobacteria strains.</title>
        <authorList>
            <person name="Klenk H.-P."/>
        </authorList>
    </citation>
    <scope>NUCLEOTIDE SEQUENCE [LARGE SCALE GENOMIC DNA]</scope>
    <source>
        <strain evidence="2 3">DSM 41656</strain>
    </source>
</reference>
<protein>
    <recommendedName>
        <fullName evidence="4">Secreted protein</fullName>
    </recommendedName>
</protein>
<gene>
    <name evidence="2" type="ORF">FHR36_003257</name>
</gene>
<evidence type="ECO:0008006" key="4">
    <source>
        <dbReference type="Google" id="ProtNLM"/>
    </source>
</evidence>
<dbReference type="RefSeq" id="WP_253797935.1">
    <property type="nucleotide sequence ID" value="NZ_BAAAUB010000022.1"/>
</dbReference>
<feature type="signal peptide" evidence="1">
    <location>
        <begin position="1"/>
        <end position="21"/>
    </location>
</feature>
<evidence type="ECO:0000256" key="1">
    <source>
        <dbReference type="SAM" id="SignalP"/>
    </source>
</evidence>
<comment type="caution">
    <text evidence="2">The sequence shown here is derived from an EMBL/GenBank/DDBJ whole genome shotgun (WGS) entry which is preliminary data.</text>
</comment>
<accession>A0ABT1IYV3</accession>